<protein>
    <recommendedName>
        <fullName evidence="3">DUF2800 domain-containing protein</fullName>
    </recommendedName>
</protein>
<dbReference type="InterPro" id="IPR011604">
    <property type="entry name" value="PDDEXK-like_dom_sf"/>
</dbReference>
<evidence type="ECO:0000313" key="1">
    <source>
        <dbReference type="EMBL" id="SHJ11746.1"/>
    </source>
</evidence>
<dbReference type="Proteomes" id="UP000322917">
    <property type="component" value="Unassembled WGS sequence"/>
</dbReference>
<dbReference type="RefSeq" id="WP_149734540.1">
    <property type="nucleotide sequence ID" value="NZ_FQZD01000012.1"/>
</dbReference>
<dbReference type="OrthoDB" id="9766061at2"/>
<name>A0A1M6GPE3_9FIRM</name>
<dbReference type="InterPro" id="IPR021229">
    <property type="entry name" value="DUF2800"/>
</dbReference>
<dbReference type="AlphaFoldDB" id="A0A1M6GPE3"/>
<evidence type="ECO:0000313" key="2">
    <source>
        <dbReference type="Proteomes" id="UP000322917"/>
    </source>
</evidence>
<organism evidence="1 2">
    <name type="scientific">Propionispora hippei DSM 15287</name>
    <dbReference type="NCBI Taxonomy" id="1123003"/>
    <lineage>
        <taxon>Bacteria</taxon>
        <taxon>Bacillati</taxon>
        <taxon>Bacillota</taxon>
        <taxon>Negativicutes</taxon>
        <taxon>Selenomonadales</taxon>
        <taxon>Sporomusaceae</taxon>
        <taxon>Propionispora</taxon>
    </lineage>
</organism>
<evidence type="ECO:0008006" key="3">
    <source>
        <dbReference type="Google" id="ProtNLM"/>
    </source>
</evidence>
<dbReference type="EMBL" id="FQZD01000012">
    <property type="protein sequence ID" value="SHJ11746.1"/>
    <property type="molecule type" value="Genomic_DNA"/>
</dbReference>
<gene>
    <name evidence="1" type="ORF">SAMN02745170_01771</name>
</gene>
<accession>A0A1M6GPE3</accession>
<dbReference type="Gene3D" id="3.90.320.10">
    <property type="match status" value="1"/>
</dbReference>
<reference evidence="1 2" key="1">
    <citation type="submission" date="2016-11" db="EMBL/GenBank/DDBJ databases">
        <authorList>
            <person name="Varghese N."/>
            <person name="Submissions S."/>
        </authorList>
    </citation>
    <scope>NUCLEOTIDE SEQUENCE [LARGE SCALE GENOMIC DNA]</scope>
    <source>
        <strain evidence="1 2">DSM 15287</strain>
    </source>
</reference>
<proteinExistence type="predicted"/>
<keyword evidence="2" id="KW-1185">Reference proteome</keyword>
<sequence length="376" mass="41929">MGGKHARFSPSAAGRRLNCPPSLTLEEQFLDEESEYAAEGSAGHALAEHLIKKHLKQRSNRPTSAYYTDELIEAVDEYVSFVISEIEEAKRICNNPVFSVEQRVDASDYVDECFGTADMVVVTDKVAHIIDLKLGKGVPVYAESNPQLMIYGLGILCMAELLYDVETVRLTIFQPRLNNSSTWDISPDALKTWGEEVLKPRGAMALMGAGEFKAGSWCRFCKARNHCRARAEEFLALAKMEFRQPALLSDDEIAEVLKVSDELASWASDVYAFAQNQAIVHGKEWDGFKLVEGRSNRKYTSEDEVAEAAAAAGYTDIYKRSLVAITEMERIMGKQDFSRILGHLVYKPQGKITLVPDSHKREAINKTTAAAEFQEV</sequence>
<dbReference type="Pfam" id="PF10926">
    <property type="entry name" value="DUF2800"/>
    <property type="match status" value="1"/>
</dbReference>